<reference evidence="4 5" key="1">
    <citation type="submission" date="2014-04" db="EMBL/GenBank/DDBJ databases">
        <title>Aquimarina sp. 22II-S11-z7 Genome Sequencing.</title>
        <authorList>
            <person name="Lai Q."/>
        </authorList>
    </citation>
    <scope>NUCLEOTIDE SEQUENCE [LARGE SCALE GENOMIC DNA]</scope>
    <source>
        <strain evidence="4 5">22II-S11-z7</strain>
    </source>
</reference>
<evidence type="ECO:0000259" key="3">
    <source>
        <dbReference type="PROSITE" id="PS50930"/>
    </source>
</evidence>
<keyword evidence="1" id="KW-0597">Phosphoprotein</keyword>
<dbReference type="AlphaFoldDB" id="A0A023BTR9"/>
<dbReference type="GO" id="GO:0000156">
    <property type="term" value="F:phosphorelay response regulator activity"/>
    <property type="evidence" value="ECO:0007669"/>
    <property type="project" value="InterPro"/>
</dbReference>
<feature type="domain" description="Response regulatory" evidence="2">
    <location>
        <begin position="2"/>
        <end position="112"/>
    </location>
</feature>
<proteinExistence type="predicted"/>
<dbReference type="SUPFAM" id="SSF52172">
    <property type="entry name" value="CheY-like"/>
    <property type="match status" value="1"/>
</dbReference>
<evidence type="ECO:0000259" key="2">
    <source>
        <dbReference type="PROSITE" id="PS50110"/>
    </source>
</evidence>
<evidence type="ECO:0000313" key="5">
    <source>
        <dbReference type="Proteomes" id="UP000023541"/>
    </source>
</evidence>
<dbReference type="PROSITE" id="PS50110">
    <property type="entry name" value="RESPONSE_REGULATORY"/>
    <property type="match status" value="1"/>
</dbReference>
<protein>
    <recommendedName>
        <fullName evidence="6">Transcriptional regulator</fullName>
    </recommendedName>
</protein>
<dbReference type="GO" id="GO:0003677">
    <property type="term" value="F:DNA binding"/>
    <property type="evidence" value="ECO:0007669"/>
    <property type="project" value="InterPro"/>
</dbReference>
<dbReference type="PROSITE" id="PS50930">
    <property type="entry name" value="HTH_LYTTR"/>
    <property type="match status" value="1"/>
</dbReference>
<dbReference type="InterPro" id="IPR046947">
    <property type="entry name" value="LytR-like"/>
</dbReference>
<dbReference type="Proteomes" id="UP000023541">
    <property type="component" value="Unassembled WGS sequence"/>
</dbReference>
<name>A0A023BTR9_9FLAO</name>
<dbReference type="InterPro" id="IPR007492">
    <property type="entry name" value="LytTR_DNA-bd_dom"/>
</dbReference>
<evidence type="ECO:0008006" key="6">
    <source>
        <dbReference type="Google" id="ProtNLM"/>
    </source>
</evidence>
<dbReference type="Pfam" id="PF00072">
    <property type="entry name" value="Response_reg"/>
    <property type="match status" value="1"/>
</dbReference>
<dbReference type="PANTHER" id="PTHR37299">
    <property type="entry name" value="TRANSCRIPTIONAL REGULATOR-RELATED"/>
    <property type="match status" value="1"/>
</dbReference>
<dbReference type="EMBL" id="AQRA01000006">
    <property type="protein sequence ID" value="EZH73339.1"/>
    <property type="molecule type" value="Genomic_DNA"/>
</dbReference>
<dbReference type="Pfam" id="PF04397">
    <property type="entry name" value="LytTR"/>
    <property type="match status" value="1"/>
</dbReference>
<evidence type="ECO:0000313" key="4">
    <source>
        <dbReference type="EMBL" id="EZH73339.1"/>
    </source>
</evidence>
<dbReference type="Gene3D" id="3.40.50.2300">
    <property type="match status" value="1"/>
</dbReference>
<dbReference type="eggNOG" id="COG3279">
    <property type="taxonomic scope" value="Bacteria"/>
</dbReference>
<sequence length="226" mass="26638">MNCLIIEDEHGAQEVLQNYINRTPFVNCLGVYESGLDIKFEELKKVDFMFLDIQLPELNGLSFLKTLINPPKVIVTTAYPDYAVDAFEENVLDYLVKPFSYDRFFKAITRARNQIQITNNETEKQLFLYADKTIYKIMIGDILYLKAEVDYVKVVTQEKSILLLDSLRNWEKKLYDHNFVRTHRSFIVNFEKIEKVSGNLVYIADEKIPIGKTYKEEFLKKMKYIK</sequence>
<dbReference type="Gene3D" id="2.40.50.1020">
    <property type="entry name" value="LytTr DNA-binding domain"/>
    <property type="match status" value="1"/>
</dbReference>
<organism evidence="4 5">
    <name type="scientific">Aquimarina atlantica</name>
    <dbReference type="NCBI Taxonomy" id="1317122"/>
    <lineage>
        <taxon>Bacteria</taxon>
        <taxon>Pseudomonadati</taxon>
        <taxon>Bacteroidota</taxon>
        <taxon>Flavobacteriia</taxon>
        <taxon>Flavobacteriales</taxon>
        <taxon>Flavobacteriaceae</taxon>
        <taxon>Aquimarina</taxon>
    </lineage>
</organism>
<accession>A0A023BTR9</accession>
<gene>
    <name evidence="4" type="ORF">ATO12_20270</name>
</gene>
<dbReference type="InterPro" id="IPR011006">
    <property type="entry name" value="CheY-like_superfamily"/>
</dbReference>
<dbReference type="STRING" id="1317122.ATO12_20270"/>
<dbReference type="SMART" id="SM00448">
    <property type="entry name" value="REC"/>
    <property type="match status" value="1"/>
</dbReference>
<keyword evidence="5" id="KW-1185">Reference proteome</keyword>
<feature type="domain" description="HTH LytTR-type" evidence="3">
    <location>
        <begin position="131"/>
        <end position="196"/>
    </location>
</feature>
<feature type="modified residue" description="4-aspartylphosphate" evidence="1">
    <location>
        <position position="52"/>
    </location>
</feature>
<comment type="caution">
    <text evidence="4">The sequence shown here is derived from an EMBL/GenBank/DDBJ whole genome shotgun (WGS) entry which is preliminary data.</text>
</comment>
<dbReference type="PANTHER" id="PTHR37299:SF1">
    <property type="entry name" value="STAGE 0 SPORULATION PROTEIN A HOMOLOG"/>
    <property type="match status" value="1"/>
</dbReference>
<dbReference type="SMART" id="SM00850">
    <property type="entry name" value="LytTR"/>
    <property type="match status" value="1"/>
</dbReference>
<evidence type="ECO:0000256" key="1">
    <source>
        <dbReference type="PROSITE-ProRule" id="PRU00169"/>
    </source>
</evidence>
<dbReference type="InterPro" id="IPR001789">
    <property type="entry name" value="Sig_transdc_resp-reg_receiver"/>
</dbReference>